<name>A0A2N3VDE3_9NOCA</name>
<sequence>MVAARLPARMVSYEPADHGIGRSRGGLTTKAHLATDGNGRGLAVLITAGQAADCPVMPAVLDAIAVPRLAGGPPRRNPDRVLADKAYSSAANRKLLRSKRIVAVIPQRSDQVANRKRRGRAGGRPPGFDSRAYKGRNVVERAFNKAKHWRGVATRYDKLACTYRAGIVMALTVEWLKLLGDMT</sequence>
<dbReference type="GO" id="GO:0004803">
    <property type="term" value="F:transposase activity"/>
    <property type="evidence" value="ECO:0007669"/>
    <property type="project" value="InterPro"/>
</dbReference>
<dbReference type="InterPro" id="IPR002559">
    <property type="entry name" value="Transposase_11"/>
</dbReference>
<comment type="caution">
    <text evidence="3">The sequence shown here is derived from an EMBL/GenBank/DDBJ whole genome shotgun (WGS) entry which is preliminary data.</text>
</comment>
<protein>
    <submittedName>
        <fullName evidence="3">Transposase</fullName>
    </submittedName>
</protein>
<dbReference type="PANTHER" id="PTHR30007">
    <property type="entry name" value="PHP DOMAIN PROTEIN"/>
    <property type="match status" value="1"/>
</dbReference>
<dbReference type="PANTHER" id="PTHR30007:SF1">
    <property type="entry name" value="BLR1914 PROTEIN"/>
    <property type="match status" value="1"/>
</dbReference>
<feature type="region of interest" description="Disordered" evidence="1">
    <location>
        <begin position="108"/>
        <end position="130"/>
    </location>
</feature>
<feature type="domain" description="Transposase IS4-like" evidence="2">
    <location>
        <begin position="17"/>
        <end position="160"/>
    </location>
</feature>
<evidence type="ECO:0000313" key="3">
    <source>
        <dbReference type="EMBL" id="PKV79640.1"/>
    </source>
</evidence>
<keyword evidence="4" id="KW-1185">Reference proteome</keyword>
<dbReference type="AlphaFoldDB" id="A0A2N3VDE3"/>
<reference evidence="3 4" key="1">
    <citation type="submission" date="2017-12" db="EMBL/GenBank/DDBJ databases">
        <title>Sequencing the genomes of 1000 Actinobacteria strains.</title>
        <authorList>
            <person name="Klenk H.-P."/>
        </authorList>
    </citation>
    <scope>NUCLEOTIDE SEQUENCE [LARGE SCALE GENOMIC DNA]</scope>
    <source>
        <strain evidence="3 4">DSM 44489</strain>
    </source>
</reference>
<dbReference type="EMBL" id="PJMW01000002">
    <property type="protein sequence ID" value="PKV79640.1"/>
    <property type="molecule type" value="Genomic_DNA"/>
</dbReference>
<dbReference type="GO" id="GO:0006313">
    <property type="term" value="P:DNA transposition"/>
    <property type="evidence" value="ECO:0007669"/>
    <property type="project" value="InterPro"/>
</dbReference>
<accession>A0A2N3VDE3</accession>
<dbReference type="Proteomes" id="UP000233766">
    <property type="component" value="Unassembled WGS sequence"/>
</dbReference>
<dbReference type="Pfam" id="PF01609">
    <property type="entry name" value="DDE_Tnp_1"/>
    <property type="match status" value="1"/>
</dbReference>
<evidence type="ECO:0000259" key="2">
    <source>
        <dbReference type="Pfam" id="PF01609"/>
    </source>
</evidence>
<dbReference type="GO" id="GO:0003677">
    <property type="term" value="F:DNA binding"/>
    <property type="evidence" value="ECO:0007669"/>
    <property type="project" value="InterPro"/>
</dbReference>
<organism evidence="3 4">
    <name type="scientific">Nocardia fluminea</name>
    <dbReference type="NCBI Taxonomy" id="134984"/>
    <lineage>
        <taxon>Bacteria</taxon>
        <taxon>Bacillati</taxon>
        <taxon>Actinomycetota</taxon>
        <taxon>Actinomycetes</taxon>
        <taxon>Mycobacteriales</taxon>
        <taxon>Nocardiaceae</taxon>
        <taxon>Nocardia</taxon>
    </lineage>
</organism>
<proteinExistence type="predicted"/>
<evidence type="ECO:0000256" key="1">
    <source>
        <dbReference type="SAM" id="MobiDB-lite"/>
    </source>
</evidence>
<dbReference type="NCBIfam" id="NF033580">
    <property type="entry name" value="transpos_IS5_3"/>
    <property type="match status" value="1"/>
</dbReference>
<gene>
    <name evidence="3" type="ORF">ATK86_4042</name>
</gene>
<evidence type="ECO:0000313" key="4">
    <source>
        <dbReference type="Proteomes" id="UP000233766"/>
    </source>
</evidence>